<dbReference type="Proteomes" id="UP000222894">
    <property type="component" value="Genome"/>
</dbReference>
<accession>A0A219YA23</accession>
<protein>
    <submittedName>
        <fullName evidence="1">Uncharacterized protein</fullName>
    </submittedName>
</protein>
<evidence type="ECO:0000313" key="1">
    <source>
        <dbReference type="EMBL" id="APU00553.1"/>
    </source>
</evidence>
<name>A0A219YA23_9CAUD</name>
<proteinExistence type="predicted"/>
<reference evidence="1 2" key="1">
    <citation type="journal article" date="2017" name="Sci. Rep.">
        <title>Characterization and diversity of phages infecting Aeromonas salmonicida subsp. salmonicida.</title>
        <authorList>
            <person name="Vincent A.T."/>
            <person name="Paquet V.E."/>
            <person name="Bernatchez A."/>
            <person name="Tremblay D.M."/>
            <person name="Moineau S."/>
            <person name="Charette S.J."/>
        </authorList>
    </citation>
    <scope>NUCLEOTIDE SEQUENCE [LARGE SCALE GENOMIC DNA]</scope>
</reference>
<organism evidence="1 2">
    <name type="scientific">Aeromonas phage 44RR2.8t.2</name>
    <dbReference type="NCBI Taxonomy" id="1932900"/>
    <lineage>
        <taxon>Viruses</taxon>
        <taxon>Duplodnaviria</taxon>
        <taxon>Heunggongvirae</taxon>
        <taxon>Uroviricota</taxon>
        <taxon>Caudoviricetes</taxon>
        <taxon>Pantevenvirales</taxon>
        <taxon>Straboviridae</taxon>
        <taxon>Biquartavirus</taxon>
        <taxon>Biquartavirus 44RR2</taxon>
    </lineage>
</organism>
<sequence length="114" mass="13127">MQFYKFKDDSELIEEFINGTGVNKVIHRILGKWIFGLVNTGNKNHFIAIDRNGQRINSGYDYEFNASEVSKYLEITDAPLIESGDLIEWVKNHNLGELPFDKVLKMYEIAVGEI</sequence>
<dbReference type="EMBL" id="KY290948">
    <property type="protein sequence ID" value="APU00553.1"/>
    <property type="molecule type" value="Genomic_DNA"/>
</dbReference>
<evidence type="ECO:0000313" key="2">
    <source>
        <dbReference type="Proteomes" id="UP000222894"/>
    </source>
</evidence>